<dbReference type="Proteomes" id="UP000800200">
    <property type="component" value="Unassembled WGS sequence"/>
</dbReference>
<evidence type="ECO:0000256" key="2">
    <source>
        <dbReference type="ARBA" id="ARBA00023242"/>
    </source>
</evidence>
<keyword evidence="1" id="KW-0479">Metal-binding</keyword>
<reference evidence="5" key="1">
    <citation type="journal article" date="2020" name="Stud. Mycol.">
        <title>101 Dothideomycetes genomes: a test case for predicting lifestyles and emergence of pathogens.</title>
        <authorList>
            <person name="Haridas S."/>
            <person name="Albert R."/>
            <person name="Binder M."/>
            <person name="Bloem J."/>
            <person name="Labutti K."/>
            <person name="Salamov A."/>
            <person name="Andreopoulos B."/>
            <person name="Baker S."/>
            <person name="Barry K."/>
            <person name="Bills G."/>
            <person name="Bluhm B."/>
            <person name="Cannon C."/>
            <person name="Castanera R."/>
            <person name="Culley D."/>
            <person name="Daum C."/>
            <person name="Ezra D."/>
            <person name="Gonzalez J."/>
            <person name="Henrissat B."/>
            <person name="Kuo A."/>
            <person name="Liang C."/>
            <person name="Lipzen A."/>
            <person name="Lutzoni F."/>
            <person name="Magnuson J."/>
            <person name="Mondo S."/>
            <person name="Nolan M."/>
            <person name="Ohm R."/>
            <person name="Pangilinan J."/>
            <person name="Park H.-J."/>
            <person name="Ramirez L."/>
            <person name="Alfaro M."/>
            <person name="Sun H."/>
            <person name="Tritt A."/>
            <person name="Yoshinaga Y."/>
            <person name="Zwiers L.-H."/>
            <person name="Turgeon B."/>
            <person name="Goodwin S."/>
            <person name="Spatafora J."/>
            <person name="Crous P."/>
            <person name="Grigoriev I."/>
        </authorList>
    </citation>
    <scope>NUCLEOTIDE SEQUENCE</scope>
    <source>
        <strain evidence="5">CBS 207.26</strain>
    </source>
</reference>
<name>A0A6A6DIG8_9PEZI</name>
<dbReference type="OrthoDB" id="5296287at2759"/>
<dbReference type="InterPro" id="IPR036864">
    <property type="entry name" value="Zn2-C6_fun-type_DNA-bd_sf"/>
</dbReference>
<dbReference type="PANTHER" id="PTHR47654">
    <property type="entry name" value="ZN(II)2CYS6 TRANSCRIPTION FACTOR (EUROFUNG)-RELATED"/>
    <property type="match status" value="1"/>
</dbReference>
<dbReference type="Pfam" id="PF00172">
    <property type="entry name" value="Zn_clus"/>
    <property type="match status" value="1"/>
</dbReference>
<feature type="region of interest" description="Disordered" evidence="3">
    <location>
        <begin position="196"/>
        <end position="216"/>
    </location>
</feature>
<protein>
    <recommendedName>
        <fullName evidence="4">Zn(2)-C6 fungal-type domain-containing protein</fullName>
    </recommendedName>
</protein>
<dbReference type="SMART" id="SM00906">
    <property type="entry name" value="Fungal_trans"/>
    <property type="match status" value="1"/>
</dbReference>
<dbReference type="InterPro" id="IPR001138">
    <property type="entry name" value="Zn2Cys6_DnaBD"/>
</dbReference>
<dbReference type="PROSITE" id="PS00463">
    <property type="entry name" value="ZN2_CY6_FUNGAL_1"/>
    <property type="match status" value="1"/>
</dbReference>
<dbReference type="PANTHER" id="PTHR47654:SF5">
    <property type="entry name" value="TRANSCRIPTION FACTOR DOMAIN-CONTAINING PROTEIN"/>
    <property type="match status" value="1"/>
</dbReference>
<dbReference type="CDD" id="cd12148">
    <property type="entry name" value="fungal_TF_MHR"/>
    <property type="match status" value="1"/>
</dbReference>
<dbReference type="EMBL" id="ML994685">
    <property type="protein sequence ID" value="KAF2177730.1"/>
    <property type="molecule type" value="Genomic_DNA"/>
</dbReference>
<dbReference type="CDD" id="cd00067">
    <property type="entry name" value="GAL4"/>
    <property type="match status" value="1"/>
</dbReference>
<dbReference type="PROSITE" id="PS50048">
    <property type="entry name" value="ZN2_CY6_FUNGAL_2"/>
    <property type="match status" value="1"/>
</dbReference>
<organism evidence="5 6">
    <name type="scientific">Zopfia rhizophila CBS 207.26</name>
    <dbReference type="NCBI Taxonomy" id="1314779"/>
    <lineage>
        <taxon>Eukaryota</taxon>
        <taxon>Fungi</taxon>
        <taxon>Dikarya</taxon>
        <taxon>Ascomycota</taxon>
        <taxon>Pezizomycotina</taxon>
        <taxon>Dothideomycetes</taxon>
        <taxon>Dothideomycetes incertae sedis</taxon>
        <taxon>Zopfiaceae</taxon>
        <taxon>Zopfia</taxon>
    </lineage>
</organism>
<evidence type="ECO:0000313" key="6">
    <source>
        <dbReference type="Proteomes" id="UP000800200"/>
    </source>
</evidence>
<dbReference type="GO" id="GO:0008270">
    <property type="term" value="F:zinc ion binding"/>
    <property type="evidence" value="ECO:0007669"/>
    <property type="project" value="InterPro"/>
</dbReference>
<dbReference type="SUPFAM" id="SSF57701">
    <property type="entry name" value="Zn2/Cys6 DNA-binding domain"/>
    <property type="match status" value="1"/>
</dbReference>
<dbReference type="Gene3D" id="4.10.240.10">
    <property type="entry name" value="Zn(2)-C6 fungal-type DNA-binding domain"/>
    <property type="match status" value="1"/>
</dbReference>
<proteinExistence type="predicted"/>
<gene>
    <name evidence="5" type="ORF">K469DRAFT_742461</name>
</gene>
<keyword evidence="6" id="KW-1185">Reference proteome</keyword>
<evidence type="ECO:0000313" key="5">
    <source>
        <dbReference type="EMBL" id="KAF2177730.1"/>
    </source>
</evidence>
<dbReference type="GO" id="GO:0000981">
    <property type="term" value="F:DNA-binding transcription factor activity, RNA polymerase II-specific"/>
    <property type="evidence" value="ECO:0007669"/>
    <property type="project" value="InterPro"/>
</dbReference>
<dbReference type="AlphaFoldDB" id="A0A6A6DIG8"/>
<dbReference type="InterPro" id="IPR053230">
    <property type="entry name" value="Trans_reg_galc"/>
</dbReference>
<accession>A0A6A6DIG8</accession>
<dbReference type="InterPro" id="IPR007219">
    <property type="entry name" value="XnlR_reg_dom"/>
</dbReference>
<dbReference type="GO" id="GO:0003677">
    <property type="term" value="F:DNA binding"/>
    <property type="evidence" value="ECO:0007669"/>
    <property type="project" value="InterPro"/>
</dbReference>
<dbReference type="SMART" id="SM00066">
    <property type="entry name" value="GAL4"/>
    <property type="match status" value="1"/>
</dbReference>
<keyword evidence="2" id="KW-0539">Nucleus</keyword>
<dbReference type="Pfam" id="PF04082">
    <property type="entry name" value="Fungal_trans"/>
    <property type="match status" value="1"/>
</dbReference>
<feature type="domain" description="Zn(2)-C6 fungal-type" evidence="4">
    <location>
        <begin position="114"/>
        <end position="144"/>
    </location>
</feature>
<evidence type="ECO:0000256" key="1">
    <source>
        <dbReference type="ARBA" id="ARBA00022723"/>
    </source>
</evidence>
<evidence type="ECO:0000259" key="4">
    <source>
        <dbReference type="PROSITE" id="PS50048"/>
    </source>
</evidence>
<sequence length="791" mass="88773">MLIEVAHSDVKVYSIFGMMSLPISFNCTVTSAERSRKEARSTMQLAVRANESSRAAEIVALSLRTIVISITTTRSNTPNYAPSYASRSAGSRKVAIPRLQRHGSSKHRRRVLRACTACRSHKIKCSGDNPRCKRCESTGRECIYIIPRKDRLKIVTERCVRMSSLLKTLRRWASEEDSARISELLEAVRSHCRRRHVRHPTGPVPSNSDTDGEDTRESKGMLDVVFAGSQEQVDSDPLDLLHDNGWSRATAFVGMNSEIHTRMPQRRASHATADNNKQLNAVTFYLDSENVDLDFNVEPSKLPVPETAERLQGVYMDKVHNSFPILPRRQFEDQFRKYFEALRNSTVLGPNHKWQAILNLLVKAGWRADERDHIIYQARARTFGWNEATLTQHPDFPQIQVARMLSFYYLSVGQVSRAWVIMGMALCFAYLLGLHICNEDPSALASKQEVLVCVWWSICSLERQLSIITGRASIVVDSYCSFPLPNPLLEEEIPEDTDVASASTAQTYAWPHPAGWSDLPRTPTGFGTVEASSGSYFKAVVQIGIISQSICLLYSAGTMTRSPGEVQQDIILLGQRLDHWVASLPTEFNFQIPRSGISTPTRAFFRDTRILLTRPCRGGLWIPGKDGKDGTVPASFFQKMGSICVDAAKTEIDFLPDQPNPLFVYEYGRGQPRLGQLHQKAIRWLRSMYDSLAERAYRVAFNSLEVVASRLSLDVPDLWMDMDPFLMAITAGLEVMTQTSFLSIAMSVPHSAATAFSPFDPVVATPAFSRHAGGPFFDDSFHRRPDYEGEC</sequence>
<dbReference type="GO" id="GO:0006351">
    <property type="term" value="P:DNA-templated transcription"/>
    <property type="evidence" value="ECO:0007669"/>
    <property type="project" value="InterPro"/>
</dbReference>
<evidence type="ECO:0000256" key="3">
    <source>
        <dbReference type="SAM" id="MobiDB-lite"/>
    </source>
</evidence>